<dbReference type="AlphaFoldDB" id="A0A7G5EDT7"/>
<dbReference type="RefSeq" id="WP_182326586.1">
    <property type="nucleotide sequence ID" value="NZ_CP058554.1"/>
</dbReference>
<proteinExistence type="predicted"/>
<protein>
    <submittedName>
        <fullName evidence="2">Uncharacterized protein</fullName>
    </submittedName>
</protein>
<keyword evidence="1" id="KW-0812">Transmembrane</keyword>
<reference evidence="2 3" key="1">
    <citation type="journal article" date="2020" name="G3 (Bethesda)">
        <title>CeMbio - The Caenorhabditis elegans Microbiome Resource.</title>
        <authorList>
            <person name="Dirksen P."/>
            <person name="Assie A."/>
            <person name="Zimmermann J."/>
            <person name="Zhang F."/>
            <person name="Tietje A.M."/>
            <person name="Marsh S.A."/>
            <person name="Felix M.A."/>
            <person name="Shapira M."/>
            <person name="Kaleta C."/>
            <person name="Schulenburg H."/>
            <person name="Samuel B."/>
        </authorList>
    </citation>
    <scope>NUCLEOTIDE SEQUENCE [LARGE SCALE GENOMIC DNA]</scope>
    <source>
        <strain evidence="2 3">BIGb0172</strain>
    </source>
</reference>
<sequence length="114" mass="11119">MTMPPGYAVSAYEVTCTGSAGGSASGSAAGPASPVNIAIPLPANQQWTCEVTATLADTATSDTVRTIPTSLQGGVVPTAPTPVPVAGAAGAASLGILGLAAWLGLRRRNKKDAA</sequence>
<evidence type="ECO:0000313" key="3">
    <source>
        <dbReference type="Proteomes" id="UP000515240"/>
    </source>
</evidence>
<name>A0A7G5EDT7_9BURK</name>
<dbReference type="Proteomes" id="UP000515240">
    <property type="component" value="Chromosome"/>
</dbReference>
<keyword evidence="1" id="KW-0472">Membrane</keyword>
<keyword evidence="1" id="KW-1133">Transmembrane helix</keyword>
<gene>
    <name evidence="2" type="ORF">HS961_04555</name>
</gene>
<evidence type="ECO:0000256" key="1">
    <source>
        <dbReference type="SAM" id="Phobius"/>
    </source>
</evidence>
<feature type="transmembrane region" description="Helical" evidence="1">
    <location>
        <begin position="85"/>
        <end position="105"/>
    </location>
</feature>
<dbReference type="EMBL" id="CP058554">
    <property type="protein sequence ID" value="QMV72162.1"/>
    <property type="molecule type" value="Genomic_DNA"/>
</dbReference>
<organism evidence="2 3">
    <name type="scientific">Comamonas piscis</name>
    <dbReference type="NCBI Taxonomy" id="1562974"/>
    <lineage>
        <taxon>Bacteria</taxon>
        <taxon>Pseudomonadati</taxon>
        <taxon>Pseudomonadota</taxon>
        <taxon>Betaproteobacteria</taxon>
        <taxon>Burkholderiales</taxon>
        <taxon>Comamonadaceae</taxon>
        <taxon>Comamonas</taxon>
    </lineage>
</organism>
<keyword evidence="3" id="KW-1185">Reference proteome</keyword>
<dbReference type="KEGG" id="cpis:HS961_04555"/>
<evidence type="ECO:0000313" key="2">
    <source>
        <dbReference type="EMBL" id="QMV72162.1"/>
    </source>
</evidence>
<accession>A0A7G5EDT7</accession>